<evidence type="ECO:0000256" key="3">
    <source>
        <dbReference type="PROSITE-ProRule" id="PRU00023"/>
    </source>
</evidence>
<reference evidence="5" key="1">
    <citation type="submission" date="2022-03" db="EMBL/GenBank/DDBJ databases">
        <authorList>
            <person name="Lindestad O."/>
        </authorList>
    </citation>
    <scope>NUCLEOTIDE SEQUENCE</scope>
</reference>
<evidence type="ECO:0000256" key="2">
    <source>
        <dbReference type="ARBA" id="ARBA00023043"/>
    </source>
</evidence>
<dbReference type="EMBL" id="CAKXAJ010005785">
    <property type="protein sequence ID" value="CAH2209278.1"/>
    <property type="molecule type" value="Genomic_DNA"/>
</dbReference>
<keyword evidence="6" id="KW-1185">Reference proteome</keyword>
<dbReference type="OrthoDB" id="2384350at2759"/>
<dbReference type="PANTHER" id="PTHR24180">
    <property type="entry name" value="CYCLIN-DEPENDENT KINASE INHIBITOR 2C-RELATED"/>
    <property type="match status" value="1"/>
</dbReference>
<feature type="repeat" description="ANK" evidence="3">
    <location>
        <begin position="57"/>
        <end position="89"/>
    </location>
</feature>
<dbReference type="InterPro" id="IPR051637">
    <property type="entry name" value="Ank_repeat_dom-contain_49"/>
</dbReference>
<evidence type="ECO:0000256" key="1">
    <source>
        <dbReference type="ARBA" id="ARBA00022737"/>
    </source>
</evidence>
<dbReference type="InterPro" id="IPR036770">
    <property type="entry name" value="Ankyrin_rpt-contain_sf"/>
</dbReference>
<dbReference type="PROSITE" id="PS50088">
    <property type="entry name" value="ANK_REPEAT"/>
    <property type="match status" value="3"/>
</dbReference>
<feature type="transmembrane region" description="Helical" evidence="4">
    <location>
        <begin position="200"/>
        <end position="222"/>
    </location>
</feature>
<protein>
    <submittedName>
        <fullName evidence="5">Jg24773 protein</fullName>
    </submittedName>
</protein>
<gene>
    <name evidence="5" type="primary">jg24773</name>
    <name evidence="5" type="ORF">PAEG_LOCUS1677</name>
</gene>
<keyword evidence="2 3" id="KW-0040">ANK repeat</keyword>
<comment type="caution">
    <text evidence="5">The sequence shown here is derived from an EMBL/GenBank/DDBJ whole genome shotgun (WGS) entry which is preliminary data.</text>
</comment>
<keyword evidence="4" id="KW-0812">Transmembrane</keyword>
<feature type="repeat" description="ANK" evidence="3">
    <location>
        <begin position="90"/>
        <end position="122"/>
    </location>
</feature>
<dbReference type="Pfam" id="PF12796">
    <property type="entry name" value="Ank_2"/>
    <property type="match status" value="1"/>
</dbReference>
<dbReference type="SMART" id="SM00248">
    <property type="entry name" value="ANK"/>
    <property type="match status" value="3"/>
</dbReference>
<evidence type="ECO:0000256" key="4">
    <source>
        <dbReference type="SAM" id="Phobius"/>
    </source>
</evidence>
<evidence type="ECO:0000313" key="6">
    <source>
        <dbReference type="Proteomes" id="UP000838756"/>
    </source>
</evidence>
<proteinExistence type="predicted"/>
<dbReference type="InterPro" id="IPR002110">
    <property type="entry name" value="Ankyrin_rpt"/>
</dbReference>
<dbReference type="Gene3D" id="1.25.40.20">
    <property type="entry name" value="Ankyrin repeat-containing domain"/>
    <property type="match status" value="2"/>
</dbReference>
<dbReference type="Pfam" id="PF00023">
    <property type="entry name" value="Ank"/>
    <property type="match status" value="1"/>
</dbReference>
<accession>A0A8S4QGD2</accession>
<sequence>MEISNWHELLSLVNVDKDLSKDNVIEKIQNELKRYSKEYEEWEKSGFDINYVFKDGEKATLLHLVASFNLENIAKALMEKRANVNEKDVKGDTPLHNTTYLDSINIANALIEKGADVNAINIWRRTPLHYAALFRSMAIIDALVERGVNVNAVDMWGETPLYYLNCPAIKKGWIAGGVTALLGTAISIALFTAGAITAELIPIVIAVVAITATALIVGNAIYKLSKPDTQVDKPISANRQQETASDSRVA</sequence>
<keyword evidence="4" id="KW-1133">Transmembrane helix</keyword>
<keyword evidence="1" id="KW-0677">Repeat</keyword>
<organism evidence="5 6">
    <name type="scientific">Pararge aegeria aegeria</name>
    <dbReference type="NCBI Taxonomy" id="348720"/>
    <lineage>
        <taxon>Eukaryota</taxon>
        <taxon>Metazoa</taxon>
        <taxon>Ecdysozoa</taxon>
        <taxon>Arthropoda</taxon>
        <taxon>Hexapoda</taxon>
        <taxon>Insecta</taxon>
        <taxon>Pterygota</taxon>
        <taxon>Neoptera</taxon>
        <taxon>Endopterygota</taxon>
        <taxon>Lepidoptera</taxon>
        <taxon>Glossata</taxon>
        <taxon>Ditrysia</taxon>
        <taxon>Papilionoidea</taxon>
        <taxon>Nymphalidae</taxon>
        <taxon>Satyrinae</taxon>
        <taxon>Satyrini</taxon>
        <taxon>Parargina</taxon>
        <taxon>Pararge</taxon>
    </lineage>
</organism>
<dbReference type="AlphaFoldDB" id="A0A8S4QGD2"/>
<evidence type="ECO:0000313" key="5">
    <source>
        <dbReference type="EMBL" id="CAH2209278.1"/>
    </source>
</evidence>
<dbReference type="SUPFAM" id="SSF48403">
    <property type="entry name" value="Ankyrin repeat"/>
    <property type="match status" value="1"/>
</dbReference>
<feature type="repeat" description="ANK" evidence="3">
    <location>
        <begin position="123"/>
        <end position="155"/>
    </location>
</feature>
<dbReference type="Proteomes" id="UP000838756">
    <property type="component" value="Unassembled WGS sequence"/>
</dbReference>
<feature type="transmembrane region" description="Helical" evidence="4">
    <location>
        <begin position="173"/>
        <end position="194"/>
    </location>
</feature>
<keyword evidence="4" id="KW-0472">Membrane</keyword>
<dbReference type="PANTHER" id="PTHR24180:SF45">
    <property type="entry name" value="POLY [ADP-RIBOSE] POLYMERASE TANKYRASE"/>
    <property type="match status" value="1"/>
</dbReference>
<dbReference type="PROSITE" id="PS50297">
    <property type="entry name" value="ANK_REP_REGION"/>
    <property type="match status" value="2"/>
</dbReference>
<name>A0A8S4QGD2_9NEOP</name>